<evidence type="ECO:0000313" key="2">
    <source>
        <dbReference type="Proteomes" id="UP000838756"/>
    </source>
</evidence>
<keyword evidence="2" id="KW-1185">Reference proteome</keyword>
<organism evidence="1 2">
    <name type="scientific">Pararge aegeria aegeria</name>
    <dbReference type="NCBI Taxonomy" id="348720"/>
    <lineage>
        <taxon>Eukaryota</taxon>
        <taxon>Metazoa</taxon>
        <taxon>Ecdysozoa</taxon>
        <taxon>Arthropoda</taxon>
        <taxon>Hexapoda</taxon>
        <taxon>Insecta</taxon>
        <taxon>Pterygota</taxon>
        <taxon>Neoptera</taxon>
        <taxon>Endopterygota</taxon>
        <taxon>Lepidoptera</taxon>
        <taxon>Glossata</taxon>
        <taxon>Ditrysia</taxon>
        <taxon>Papilionoidea</taxon>
        <taxon>Nymphalidae</taxon>
        <taxon>Satyrinae</taxon>
        <taxon>Satyrini</taxon>
        <taxon>Parargina</taxon>
        <taxon>Pararge</taxon>
    </lineage>
</organism>
<dbReference type="Proteomes" id="UP000838756">
    <property type="component" value="Unassembled WGS sequence"/>
</dbReference>
<proteinExistence type="predicted"/>
<evidence type="ECO:0000313" key="1">
    <source>
        <dbReference type="EMBL" id="CAH2240386.1"/>
    </source>
</evidence>
<dbReference type="OrthoDB" id="407509at2759"/>
<name>A0A8S4RXR8_9NEOP</name>
<dbReference type="AlphaFoldDB" id="A0A8S4RXR8"/>
<reference evidence="1" key="1">
    <citation type="submission" date="2022-03" db="EMBL/GenBank/DDBJ databases">
        <authorList>
            <person name="Lindestad O."/>
        </authorList>
    </citation>
    <scope>NUCLEOTIDE SEQUENCE</scope>
</reference>
<accession>A0A8S4RXR8</accession>
<sequence>MVSVDCDRLLMKYTLPTAGGEHFGSFALPLKISEDQCVLPMMIYRSETWPLTMGLTRRLKVSQREIERAYVMRSEMKRTEDGPGLLT</sequence>
<comment type="caution">
    <text evidence="1">The sequence shown here is derived from an EMBL/GenBank/DDBJ whole genome shotgun (WGS) entry which is preliminary data.</text>
</comment>
<gene>
    <name evidence="1" type="primary">jg12133</name>
    <name evidence="1" type="ORF">PAEG_LOCUS16977</name>
</gene>
<protein>
    <submittedName>
        <fullName evidence="1">Jg12133 protein</fullName>
    </submittedName>
</protein>
<dbReference type="EMBL" id="CAKXAJ010025503">
    <property type="protein sequence ID" value="CAH2240386.1"/>
    <property type="molecule type" value="Genomic_DNA"/>
</dbReference>